<sequence length="125" mass="12281">MTGVLYVGVGSCRGASVEEVLALVERTVAEAGTAAVAGLATVDARAAEPALLAAAARFGVRLLAYAPHVLAAQPVPHPSEWARRALGTPGVAEAAALLAAGPGAVLLVPKRKSAQATAAVAGRPG</sequence>
<evidence type="ECO:0000313" key="3">
    <source>
        <dbReference type="Proteomes" id="UP000646244"/>
    </source>
</evidence>
<dbReference type="Gene3D" id="3.30.420.180">
    <property type="entry name" value="CobE/GbiG C-terminal domain"/>
    <property type="match status" value="1"/>
</dbReference>
<dbReference type="AlphaFoldDB" id="A0A918WJ63"/>
<dbReference type="GO" id="GO:0009236">
    <property type="term" value="P:cobalamin biosynthetic process"/>
    <property type="evidence" value="ECO:0007669"/>
    <property type="project" value="InterPro"/>
</dbReference>
<feature type="domain" description="CobE/GbiG C-terminal" evidence="1">
    <location>
        <begin position="5"/>
        <end position="121"/>
    </location>
</feature>
<name>A0A918WJ63_STRCJ</name>
<gene>
    <name evidence="2" type="ORF">GCM10010507_36530</name>
</gene>
<evidence type="ECO:0000313" key="2">
    <source>
        <dbReference type="EMBL" id="GHC56587.1"/>
    </source>
</evidence>
<evidence type="ECO:0000259" key="1">
    <source>
        <dbReference type="Pfam" id="PF01890"/>
    </source>
</evidence>
<dbReference type="PANTHER" id="PTHR37477:SF1">
    <property type="entry name" value="COBALT-PRECORRIN-5A HYDROLASE"/>
    <property type="match status" value="1"/>
</dbReference>
<dbReference type="PANTHER" id="PTHR37477">
    <property type="entry name" value="COBALT-PRECORRIN-5A HYDROLASE"/>
    <property type="match status" value="1"/>
</dbReference>
<dbReference type="SUPFAM" id="SSF159664">
    <property type="entry name" value="CobE/GbiG C-terminal domain-like"/>
    <property type="match status" value="1"/>
</dbReference>
<dbReference type="RefSeq" id="WP_190110884.1">
    <property type="nucleotide sequence ID" value="NZ_BMVB01000011.1"/>
</dbReference>
<dbReference type="InterPro" id="IPR002750">
    <property type="entry name" value="CobE/GbiG_C"/>
</dbReference>
<dbReference type="InterPro" id="IPR052553">
    <property type="entry name" value="CbiG_hydrolase"/>
</dbReference>
<protein>
    <recommendedName>
        <fullName evidence="1">CobE/GbiG C-terminal domain-containing protein</fullName>
    </recommendedName>
</protein>
<dbReference type="EMBL" id="BMVB01000011">
    <property type="protein sequence ID" value="GHC56587.1"/>
    <property type="molecule type" value="Genomic_DNA"/>
</dbReference>
<accession>A0A918WJ63</accession>
<organism evidence="2 3">
    <name type="scientific">Streptomyces cinnamoneus</name>
    <name type="common">Streptoverticillium cinnamoneum</name>
    <dbReference type="NCBI Taxonomy" id="53446"/>
    <lineage>
        <taxon>Bacteria</taxon>
        <taxon>Bacillati</taxon>
        <taxon>Actinomycetota</taxon>
        <taxon>Actinomycetes</taxon>
        <taxon>Kitasatosporales</taxon>
        <taxon>Streptomycetaceae</taxon>
        <taxon>Streptomyces</taxon>
        <taxon>Streptomyces cinnamoneus group</taxon>
    </lineage>
</organism>
<reference evidence="2" key="1">
    <citation type="journal article" date="2014" name="Int. J. Syst. Evol. Microbiol.">
        <title>Complete genome sequence of Corynebacterium casei LMG S-19264T (=DSM 44701T), isolated from a smear-ripened cheese.</title>
        <authorList>
            <consortium name="US DOE Joint Genome Institute (JGI-PGF)"/>
            <person name="Walter F."/>
            <person name="Albersmeier A."/>
            <person name="Kalinowski J."/>
            <person name="Ruckert C."/>
        </authorList>
    </citation>
    <scope>NUCLEOTIDE SEQUENCE</scope>
    <source>
        <strain evidence="2">JCM 4633</strain>
    </source>
</reference>
<dbReference type="Proteomes" id="UP000646244">
    <property type="component" value="Unassembled WGS sequence"/>
</dbReference>
<dbReference type="Pfam" id="PF01890">
    <property type="entry name" value="CbiG_C"/>
    <property type="match status" value="1"/>
</dbReference>
<proteinExistence type="predicted"/>
<dbReference type="InterPro" id="IPR036518">
    <property type="entry name" value="CobE/GbiG_C_sf"/>
</dbReference>
<reference evidence="2" key="2">
    <citation type="submission" date="2020-09" db="EMBL/GenBank/DDBJ databases">
        <authorList>
            <person name="Sun Q."/>
            <person name="Ohkuma M."/>
        </authorList>
    </citation>
    <scope>NUCLEOTIDE SEQUENCE</scope>
    <source>
        <strain evidence="2">JCM 4633</strain>
    </source>
</reference>
<comment type="caution">
    <text evidence="2">The sequence shown here is derived from an EMBL/GenBank/DDBJ whole genome shotgun (WGS) entry which is preliminary data.</text>
</comment>